<dbReference type="PANTHER" id="PTHR30332:SF24">
    <property type="entry name" value="SECRETIN GSPD-RELATED"/>
    <property type="match status" value="1"/>
</dbReference>
<dbReference type="Gene3D" id="3.30.1370.120">
    <property type="match status" value="1"/>
</dbReference>
<evidence type="ECO:0000259" key="4">
    <source>
        <dbReference type="Pfam" id="PF03958"/>
    </source>
</evidence>
<evidence type="ECO:0000256" key="2">
    <source>
        <dbReference type="ARBA" id="ARBA00022729"/>
    </source>
</evidence>
<dbReference type="EMBL" id="JAXBLV010000002">
    <property type="protein sequence ID" value="MDY3557740.1"/>
    <property type="molecule type" value="Genomic_DNA"/>
</dbReference>
<keyword evidence="3" id="KW-0472">Membrane</keyword>
<sequence length="280" mass="28319">MSRLAALALLCGLLLLNDGRGQEPKGNPWGKSAPAPKLQRAVYAVKNADPAVLAQVIGQHFKGEASAFAAPPGSGNAVLVSGTAETVPEVVKLLELLDRKPRTVEIEVTIAEVPAKDWKEAEPKPEELAKWGQQIKLTAIEGQPVSTQMGASKPIVTSTAVAPGGFGGPAGAGGPGGAAGGRGGFQQRSISYRDVGTTVKAAARVGADDIVAVELSVEGTRVRTADAADEPAAPSVETGSLTTKVSVPAGKSVVAQAVRTEGKGGATISVVVVTARPTAK</sequence>
<gene>
    <name evidence="5" type="ORF">R5W23_003005</name>
</gene>
<keyword evidence="2" id="KW-0732">Signal</keyword>
<dbReference type="InterPro" id="IPR038591">
    <property type="entry name" value="NolW-like_sf"/>
</dbReference>
<dbReference type="InterPro" id="IPR050810">
    <property type="entry name" value="Bact_Secretion_Sys_Channel"/>
</dbReference>
<name>A0ABU5ER84_9BACT</name>
<evidence type="ECO:0000313" key="6">
    <source>
        <dbReference type="Proteomes" id="UP001272242"/>
    </source>
</evidence>
<evidence type="ECO:0000313" key="5">
    <source>
        <dbReference type="EMBL" id="MDY3557740.1"/>
    </source>
</evidence>
<evidence type="ECO:0000256" key="1">
    <source>
        <dbReference type="ARBA" id="ARBA00004370"/>
    </source>
</evidence>
<organism evidence="5 6">
    <name type="scientific">Gemmata algarum</name>
    <dbReference type="NCBI Taxonomy" id="2975278"/>
    <lineage>
        <taxon>Bacteria</taxon>
        <taxon>Pseudomonadati</taxon>
        <taxon>Planctomycetota</taxon>
        <taxon>Planctomycetia</taxon>
        <taxon>Gemmatales</taxon>
        <taxon>Gemmataceae</taxon>
        <taxon>Gemmata</taxon>
    </lineage>
</organism>
<proteinExistence type="predicted"/>
<keyword evidence="6" id="KW-1185">Reference proteome</keyword>
<dbReference type="RefSeq" id="WP_320684771.1">
    <property type="nucleotide sequence ID" value="NZ_JAXBLV010000002.1"/>
</dbReference>
<dbReference type="InterPro" id="IPR005644">
    <property type="entry name" value="NolW-like"/>
</dbReference>
<dbReference type="Pfam" id="PF03958">
    <property type="entry name" value="Secretin_N"/>
    <property type="match status" value="1"/>
</dbReference>
<protein>
    <recommendedName>
        <fullName evidence="4">NolW-like domain-containing protein</fullName>
    </recommendedName>
</protein>
<comment type="caution">
    <text evidence="5">The sequence shown here is derived from an EMBL/GenBank/DDBJ whole genome shotgun (WGS) entry which is preliminary data.</text>
</comment>
<dbReference type="Proteomes" id="UP001272242">
    <property type="component" value="Unassembled WGS sequence"/>
</dbReference>
<evidence type="ECO:0000256" key="3">
    <source>
        <dbReference type="ARBA" id="ARBA00023136"/>
    </source>
</evidence>
<feature type="domain" description="NolW-like" evidence="4">
    <location>
        <begin position="41"/>
        <end position="102"/>
    </location>
</feature>
<dbReference type="PANTHER" id="PTHR30332">
    <property type="entry name" value="PROBABLE GENERAL SECRETION PATHWAY PROTEIN D"/>
    <property type="match status" value="1"/>
</dbReference>
<accession>A0ABU5ER84</accession>
<reference evidence="6" key="1">
    <citation type="journal article" date="2023" name="Mar. Drugs">
        <title>Gemmata algarum, a Novel Planctomycete Isolated from an Algal Mat, Displays Antimicrobial Activity.</title>
        <authorList>
            <person name="Kumar G."/>
            <person name="Kallscheuer N."/>
            <person name="Kashif M."/>
            <person name="Ahamad S."/>
            <person name="Jagadeeshwari U."/>
            <person name="Pannikurungottu S."/>
            <person name="Haufschild T."/>
            <person name="Kabuu M."/>
            <person name="Sasikala C."/>
            <person name="Jogler C."/>
            <person name="Ramana C."/>
        </authorList>
    </citation>
    <scope>NUCLEOTIDE SEQUENCE [LARGE SCALE GENOMIC DNA]</scope>
    <source>
        <strain evidence="6">JC673</strain>
    </source>
</reference>
<comment type="subcellular location">
    <subcellularLocation>
        <location evidence="1">Membrane</location>
    </subcellularLocation>
</comment>